<dbReference type="InParanoid" id="A0A3P8ZJY9"/>
<evidence type="ECO:0000259" key="4">
    <source>
        <dbReference type="PROSITE" id="PS50188"/>
    </source>
</evidence>
<dbReference type="Proteomes" id="UP000265140">
    <property type="component" value="Chromosome 25"/>
</dbReference>
<protein>
    <recommendedName>
        <fullName evidence="8">B30.2/SPRY domain-containing protein</fullName>
    </recommendedName>
</protein>
<name>A0A3P8ZJY9_ESOLU</name>
<accession>A0A3P8ZJY9</accession>
<keyword evidence="2" id="KW-0863">Zinc-finger</keyword>
<dbReference type="STRING" id="8010.ENSELUP00000029139"/>
<reference evidence="6" key="4">
    <citation type="submission" date="2025-09" db="UniProtKB">
        <authorList>
            <consortium name="Ensembl"/>
        </authorList>
    </citation>
    <scope>IDENTIFICATION</scope>
</reference>
<dbReference type="SMART" id="SM00589">
    <property type="entry name" value="PRY"/>
    <property type="match status" value="1"/>
</dbReference>
<dbReference type="GeneTree" id="ENSGT00940000154395"/>
<feature type="domain" description="B30.2/SPRY" evidence="4">
    <location>
        <begin position="89"/>
        <end position="280"/>
    </location>
</feature>
<dbReference type="PANTHER" id="PTHR25465:SF30">
    <property type="entry name" value="FINTRIM FAMILY, MEMBER 82"/>
    <property type="match status" value="1"/>
</dbReference>
<dbReference type="RefSeq" id="XP_019899280.1">
    <property type="nucleotide sequence ID" value="XM_020043721.1"/>
</dbReference>
<reference evidence="6" key="2">
    <citation type="submission" date="2020-02" db="EMBL/GenBank/DDBJ databases">
        <title>Esox lucius (northern pike) genome, fEsoLuc1, primary haplotype.</title>
        <authorList>
            <person name="Myers G."/>
            <person name="Karagic N."/>
            <person name="Meyer A."/>
            <person name="Pippel M."/>
            <person name="Reichard M."/>
            <person name="Winkler S."/>
            <person name="Tracey A."/>
            <person name="Sims Y."/>
            <person name="Howe K."/>
            <person name="Rhie A."/>
            <person name="Formenti G."/>
            <person name="Durbin R."/>
            <person name="Fedrigo O."/>
            <person name="Jarvis E.D."/>
        </authorList>
    </citation>
    <scope>NUCLEOTIDE SEQUENCE [LARGE SCALE GENOMIC DNA]</scope>
</reference>
<evidence type="ECO:0000313" key="6">
    <source>
        <dbReference type="Ensembl" id="ENSELUP00000029139.3"/>
    </source>
</evidence>
<evidence type="ECO:0008006" key="8">
    <source>
        <dbReference type="Google" id="ProtNLM"/>
    </source>
</evidence>
<dbReference type="Gene3D" id="2.60.120.920">
    <property type="match status" value="1"/>
</dbReference>
<dbReference type="InterPro" id="IPR051051">
    <property type="entry name" value="E3_ubiq-ligase_TRIM/RNF"/>
</dbReference>
<dbReference type="Pfam" id="PF13765">
    <property type="entry name" value="PRY"/>
    <property type="match status" value="1"/>
</dbReference>
<dbReference type="SUPFAM" id="SSF49899">
    <property type="entry name" value="Concanavalin A-like lectins/glucanases"/>
    <property type="match status" value="1"/>
</dbReference>
<evidence type="ECO:0000256" key="3">
    <source>
        <dbReference type="ARBA" id="ARBA00022833"/>
    </source>
</evidence>
<dbReference type="SMART" id="SM00449">
    <property type="entry name" value="SPRY"/>
    <property type="match status" value="1"/>
</dbReference>
<evidence type="ECO:0000256" key="2">
    <source>
        <dbReference type="ARBA" id="ARBA00022771"/>
    </source>
</evidence>
<dbReference type="GeneID" id="105008537"/>
<dbReference type="AlphaFoldDB" id="A0A3P8ZJY9"/>
<sequence length="280" mass="32362">MDSVPEQLLDILDNLEQKELERFQWFLYTGVKGFTQQISVRLVKEVEREKTVDMMIAAYREVDAVKITLEILRKMNRNDLKEQLTAKYKIVLSTERDDRDTAKQDACDLTLDPNTAARNLYLFEGNRKATQGGFHQLYPDNPERFDWWGQVLCQEGLTGRSYWEVEWSIWAVIAVTYKGISREGKGVDSQFGNNDKSWRLTCQSTCYTACHNWAEIVIRDTPSSNRVGVYLDWPAATLSFYSVSSDKLTHLHTFHSTFTEPLYPGFGLWRNGSVSLCQVE</sequence>
<dbReference type="Gene3D" id="1.10.533.10">
    <property type="entry name" value="Death Domain, Fas"/>
    <property type="match status" value="1"/>
</dbReference>
<feature type="domain" description="Pyrin" evidence="5">
    <location>
        <begin position="1"/>
        <end position="84"/>
    </location>
</feature>
<keyword evidence="7" id="KW-1185">Reference proteome</keyword>
<keyword evidence="3" id="KW-0862">Zinc</keyword>
<reference evidence="6" key="3">
    <citation type="submission" date="2025-08" db="UniProtKB">
        <authorList>
            <consortium name="Ensembl"/>
        </authorList>
    </citation>
    <scope>IDENTIFICATION</scope>
</reference>
<evidence type="ECO:0000313" key="7">
    <source>
        <dbReference type="Proteomes" id="UP000265140"/>
    </source>
</evidence>
<dbReference type="Bgee" id="ENSELUG00000005976">
    <property type="expression patterns" value="Expressed in head kidney and 2 other cell types or tissues"/>
</dbReference>
<dbReference type="InterPro" id="IPR001870">
    <property type="entry name" value="B30.2/SPRY"/>
</dbReference>
<dbReference type="SMART" id="SM01289">
    <property type="entry name" value="PYRIN"/>
    <property type="match status" value="1"/>
</dbReference>
<dbReference type="RefSeq" id="XP_010866162.2">
    <property type="nucleotide sequence ID" value="XM_010867860.2"/>
</dbReference>
<dbReference type="PROSITE" id="PS50824">
    <property type="entry name" value="DAPIN"/>
    <property type="match status" value="1"/>
</dbReference>
<dbReference type="PRINTS" id="PR01407">
    <property type="entry name" value="BUTYPHLNCDUF"/>
</dbReference>
<dbReference type="GO" id="GO:0008270">
    <property type="term" value="F:zinc ion binding"/>
    <property type="evidence" value="ECO:0007669"/>
    <property type="project" value="UniProtKB-KW"/>
</dbReference>
<dbReference type="Pfam" id="PF00622">
    <property type="entry name" value="SPRY"/>
    <property type="match status" value="1"/>
</dbReference>
<dbReference type="PROSITE" id="PS50188">
    <property type="entry name" value="B302_SPRY"/>
    <property type="match status" value="1"/>
</dbReference>
<dbReference type="InterPro" id="IPR013320">
    <property type="entry name" value="ConA-like_dom_sf"/>
</dbReference>
<evidence type="ECO:0000259" key="5">
    <source>
        <dbReference type="PROSITE" id="PS50824"/>
    </source>
</evidence>
<dbReference type="OMA" id="ITIMMIK"/>
<dbReference type="InterPro" id="IPR043136">
    <property type="entry name" value="B30.2/SPRY_sf"/>
</dbReference>
<dbReference type="InterPro" id="IPR006574">
    <property type="entry name" value="PRY"/>
</dbReference>
<dbReference type="CDD" id="cd16040">
    <property type="entry name" value="SPRY_PRY_SNTX"/>
    <property type="match status" value="1"/>
</dbReference>
<dbReference type="InterPro" id="IPR003877">
    <property type="entry name" value="SPRY_dom"/>
</dbReference>
<organism evidence="6 7">
    <name type="scientific">Esox lucius</name>
    <name type="common">Northern pike</name>
    <dbReference type="NCBI Taxonomy" id="8010"/>
    <lineage>
        <taxon>Eukaryota</taxon>
        <taxon>Metazoa</taxon>
        <taxon>Chordata</taxon>
        <taxon>Craniata</taxon>
        <taxon>Vertebrata</taxon>
        <taxon>Euteleostomi</taxon>
        <taxon>Actinopterygii</taxon>
        <taxon>Neopterygii</taxon>
        <taxon>Teleostei</taxon>
        <taxon>Protacanthopterygii</taxon>
        <taxon>Esociformes</taxon>
        <taxon>Esocidae</taxon>
        <taxon>Esox</taxon>
    </lineage>
</organism>
<dbReference type="KEGG" id="els:105008537"/>
<proteinExistence type="predicted"/>
<dbReference type="InterPro" id="IPR004020">
    <property type="entry name" value="DAPIN"/>
</dbReference>
<reference evidence="7" key="1">
    <citation type="journal article" date="2014" name="PLoS ONE">
        <title>The genome and linkage map of the northern pike (Esox lucius): conserved synteny revealed between the salmonid sister group and the Neoteleostei.</title>
        <authorList>
            <person name="Rondeau E.B."/>
            <person name="Minkley D.R."/>
            <person name="Leong J.S."/>
            <person name="Messmer A.M."/>
            <person name="Jantzen J.R."/>
            <person name="von Schalburg K.R."/>
            <person name="Lemon C."/>
            <person name="Bird N.H."/>
            <person name="Koop B.F."/>
        </authorList>
    </citation>
    <scope>NUCLEOTIDE SEQUENCE</scope>
</reference>
<dbReference type="RefSeq" id="XP_019899281.1">
    <property type="nucleotide sequence ID" value="XM_020043722.1"/>
</dbReference>
<dbReference type="PANTHER" id="PTHR25465">
    <property type="entry name" value="B-BOX DOMAIN CONTAINING"/>
    <property type="match status" value="1"/>
</dbReference>
<dbReference type="SUPFAM" id="SSF47986">
    <property type="entry name" value="DEATH domain"/>
    <property type="match status" value="1"/>
</dbReference>
<dbReference type="GO" id="GO:0005737">
    <property type="term" value="C:cytoplasm"/>
    <property type="evidence" value="ECO:0007669"/>
    <property type="project" value="UniProtKB-ARBA"/>
</dbReference>
<dbReference type="Ensembl" id="ENSELUT00000011587.3">
    <property type="protein sequence ID" value="ENSELUP00000029139.3"/>
    <property type="gene ID" value="ENSELUG00000005976.3"/>
</dbReference>
<dbReference type="InterPro" id="IPR003879">
    <property type="entry name" value="Butyrophylin_SPRY"/>
</dbReference>
<dbReference type="Pfam" id="PF02758">
    <property type="entry name" value="PYRIN"/>
    <property type="match status" value="1"/>
</dbReference>
<dbReference type="InterPro" id="IPR011029">
    <property type="entry name" value="DEATH-like_dom_sf"/>
</dbReference>
<evidence type="ECO:0000256" key="1">
    <source>
        <dbReference type="ARBA" id="ARBA00022723"/>
    </source>
</evidence>
<keyword evidence="1" id="KW-0479">Metal-binding</keyword>